<dbReference type="InterPro" id="IPR025996">
    <property type="entry name" value="MT1864/Rv1816-like_C"/>
</dbReference>
<name>A0A4R2ISA6_9ACTN</name>
<dbReference type="AlphaFoldDB" id="A0A4R2ISA6"/>
<dbReference type="InterPro" id="IPR050109">
    <property type="entry name" value="HTH-type_TetR-like_transc_reg"/>
</dbReference>
<protein>
    <submittedName>
        <fullName evidence="6">TetR family transcriptional regulator</fullName>
    </submittedName>
</protein>
<evidence type="ECO:0000256" key="1">
    <source>
        <dbReference type="ARBA" id="ARBA00023015"/>
    </source>
</evidence>
<evidence type="ECO:0000313" key="7">
    <source>
        <dbReference type="Proteomes" id="UP000295573"/>
    </source>
</evidence>
<keyword evidence="2 4" id="KW-0238">DNA-binding</keyword>
<dbReference type="PROSITE" id="PS50977">
    <property type="entry name" value="HTH_TETR_2"/>
    <property type="match status" value="1"/>
</dbReference>
<dbReference type="Gene3D" id="1.10.10.60">
    <property type="entry name" value="Homeodomain-like"/>
    <property type="match status" value="1"/>
</dbReference>
<keyword evidence="3" id="KW-0804">Transcription</keyword>
<evidence type="ECO:0000256" key="3">
    <source>
        <dbReference type="ARBA" id="ARBA00023163"/>
    </source>
</evidence>
<evidence type="ECO:0000259" key="5">
    <source>
        <dbReference type="PROSITE" id="PS50977"/>
    </source>
</evidence>
<dbReference type="PANTHER" id="PTHR30055:SF234">
    <property type="entry name" value="HTH-TYPE TRANSCRIPTIONAL REGULATOR BETI"/>
    <property type="match status" value="1"/>
</dbReference>
<dbReference type="PANTHER" id="PTHR30055">
    <property type="entry name" value="HTH-TYPE TRANSCRIPTIONAL REGULATOR RUTR"/>
    <property type="match status" value="1"/>
</dbReference>
<proteinExistence type="predicted"/>
<keyword evidence="1" id="KW-0805">Transcription regulation</keyword>
<dbReference type="Pfam" id="PF00440">
    <property type="entry name" value="TetR_N"/>
    <property type="match status" value="1"/>
</dbReference>
<dbReference type="InterPro" id="IPR001647">
    <property type="entry name" value="HTH_TetR"/>
</dbReference>
<dbReference type="EMBL" id="SLWR01000005">
    <property type="protein sequence ID" value="TCO47837.1"/>
    <property type="molecule type" value="Genomic_DNA"/>
</dbReference>
<comment type="caution">
    <text evidence="6">The sequence shown here is derived from an EMBL/GenBank/DDBJ whole genome shotgun (WGS) entry which is preliminary data.</text>
</comment>
<evidence type="ECO:0000313" key="6">
    <source>
        <dbReference type="EMBL" id="TCO47837.1"/>
    </source>
</evidence>
<dbReference type="InterPro" id="IPR036271">
    <property type="entry name" value="Tet_transcr_reg_TetR-rel_C_sf"/>
</dbReference>
<dbReference type="Gene3D" id="1.10.357.10">
    <property type="entry name" value="Tetracycline Repressor, domain 2"/>
    <property type="match status" value="1"/>
</dbReference>
<organism evidence="6 7">
    <name type="scientific">Kribbella antiqua</name>
    <dbReference type="NCBI Taxonomy" id="2512217"/>
    <lineage>
        <taxon>Bacteria</taxon>
        <taxon>Bacillati</taxon>
        <taxon>Actinomycetota</taxon>
        <taxon>Actinomycetes</taxon>
        <taxon>Propionibacteriales</taxon>
        <taxon>Kribbellaceae</taxon>
        <taxon>Kribbella</taxon>
    </lineage>
</organism>
<dbReference type="GO" id="GO:0003700">
    <property type="term" value="F:DNA-binding transcription factor activity"/>
    <property type="evidence" value="ECO:0007669"/>
    <property type="project" value="TreeGrafter"/>
</dbReference>
<dbReference type="InterPro" id="IPR009057">
    <property type="entry name" value="Homeodomain-like_sf"/>
</dbReference>
<evidence type="ECO:0000256" key="2">
    <source>
        <dbReference type="ARBA" id="ARBA00023125"/>
    </source>
</evidence>
<dbReference type="SUPFAM" id="SSF46689">
    <property type="entry name" value="Homeodomain-like"/>
    <property type="match status" value="1"/>
</dbReference>
<dbReference type="PRINTS" id="PR00455">
    <property type="entry name" value="HTHTETR"/>
</dbReference>
<reference evidence="6 7" key="1">
    <citation type="journal article" date="2015" name="Stand. Genomic Sci.">
        <title>Genomic Encyclopedia of Bacterial and Archaeal Type Strains, Phase III: the genomes of soil and plant-associated and newly described type strains.</title>
        <authorList>
            <person name="Whitman W.B."/>
            <person name="Woyke T."/>
            <person name="Klenk H.P."/>
            <person name="Zhou Y."/>
            <person name="Lilburn T.G."/>
            <person name="Beck B.J."/>
            <person name="De Vos P."/>
            <person name="Vandamme P."/>
            <person name="Eisen J.A."/>
            <person name="Garrity G."/>
            <person name="Hugenholtz P."/>
            <person name="Kyrpides N.C."/>
        </authorList>
    </citation>
    <scope>NUCLEOTIDE SEQUENCE [LARGE SCALE GENOMIC DNA]</scope>
    <source>
        <strain evidence="6 7">VKM Ac-2541</strain>
    </source>
</reference>
<evidence type="ECO:0000256" key="4">
    <source>
        <dbReference type="PROSITE-ProRule" id="PRU00335"/>
    </source>
</evidence>
<gene>
    <name evidence="6" type="ORF">EV646_105394</name>
</gene>
<dbReference type="Pfam" id="PF13305">
    <property type="entry name" value="TetR_C_33"/>
    <property type="match status" value="1"/>
</dbReference>
<accession>A0A4R2ISA6</accession>
<keyword evidence="7" id="KW-1185">Reference proteome</keyword>
<sequence>MGQVDPRKQRTMDALVRAGQEIFSERSADDVTVEEIAERAGVAVGSIYNHFGSKAGLQAAVVEHALDADRHYMDRAYTADRSPVEQIYAAAEQYLDFYLDHPDYFRMLAFPGQPGQYQAGQELSERLVRAVDDQNRRLVEALQKGMDAGELRAADPEEVATILWAAWNGVISLGWRPDSLRRSETELRTLLATATDIVAKGLLAR</sequence>
<dbReference type="SUPFAM" id="SSF48498">
    <property type="entry name" value="Tetracyclin repressor-like, C-terminal domain"/>
    <property type="match status" value="1"/>
</dbReference>
<feature type="domain" description="HTH tetR-type" evidence="5">
    <location>
        <begin position="9"/>
        <end position="69"/>
    </location>
</feature>
<feature type="DNA-binding region" description="H-T-H motif" evidence="4">
    <location>
        <begin position="32"/>
        <end position="51"/>
    </location>
</feature>
<dbReference type="Proteomes" id="UP000295573">
    <property type="component" value="Unassembled WGS sequence"/>
</dbReference>
<dbReference type="GO" id="GO:0000976">
    <property type="term" value="F:transcription cis-regulatory region binding"/>
    <property type="evidence" value="ECO:0007669"/>
    <property type="project" value="TreeGrafter"/>
</dbReference>